<comment type="caution">
    <text evidence="1">The sequence shown here is derived from an EMBL/GenBank/DDBJ whole genome shotgun (WGS) entry which is preliminary data.</text>
</comment>
<sequence>MGSTSTYKRGQRNTSGWLVLNDGTQFLSAQHSMCCRKFPYASRGHQALACAVMSVAMSRVEDVCRWCSSTLDQILEAGDQLYQDSYLHFKPHGPILNIEQVLRKFYTPGNCVCRVVVYQPRQKGVVDTDLVTQLTEFFREEKCGVLVAGKGDFAVGLFRTPRGFYMFDASDRDRYGRAVAPPCRGRARACFSQYPNVLSLAEKLGSNIPPVMVTTQEDNEKTEGDTANVENEEKEVKFEEPAGFMIFGMEVTSLRRLNRHEK</sequence>
<dbReference type="eggNOG" id="ENOG502SERE">
    <property type="taxonomic scope" value="Eukaryota"/>
</dbReference>
<keyword evidence="2" id="KW-1185">Reference proteome</keyword>
<organism evidence="1 2">
    <name type="scientific">Danaus plexippus plexippus</name>
    <dbReference type="NCBI Taxonomy" id="278856"/>
    <lineage>
        <taxon>Eukaryota</taxon>
        <taxon>Metazoa</taxon>
        <taxon>Ecdysozoa</taxon>
        <taxon>Arthropoda</taxon>
        <taxon>Hexapoda</taxon>
        <taxon>Insecta</taxon>
        <taxon>Pterygota</taxon>
        <taxon>Neoptera</taxon>
        <taxon>Endopterygota</taxon>
        <taxon>Lepidoptera</taxon>
        <taxon>Glossata</taxon>
        <taxon>Ditrysia</taxon>
        <taxon>Papilionoidea</taxon>
        <taxon>Nymphalidae</taxon>
        <taxon>Danainae</taxon>
        <taxon>Danaini</taxon>
        <taxon>Danaina</taxon>
        <taxon>Danaus</taxon>
        <taxon>Danaus</taxon>
    </lineage>
</organism>
<gene>
    <name evidence="1" type="ORF">KGM_203451</name>
</gene>
<dbReference type="Proteomes" id="UP000007151">
    <property type="component" value="Unassembled WGS sequence"/>
</dbReference>
<dbReference type="PANTHER" id="PTHR40552">
    <property type="entry name" value="AT05186P-RELATED"/>
    <property type="match status" value="1"/>
</dbReference>
<evidence type="ECO:0000313" key="2">
    <source>
        <dbReference type="Proteomes" id="UP000007151"/>
    </source>
</evidence>
<dbReference type="KEGG" id="dpl:KGM_203451"/>
<proteinExistence type="predicted"/>
<dbReference type="OrthoDB" id="7916681at2759"/>
<accession>A0A212FG67</accession>
<dbReference type="EMBL" id="AGBW02008707">
    <property type="protein sequence ID" value="OWR52726.1"/>
    <property type="molecule type" value="Genomic_DNA"/>
</dbReference>
<dbReference type="PANTHER" id="PTHR40552:SF6">
    <property type="entry name" value="FI09606P-RELATED"/>
    <property type="match status" value="1"/>
</dbReference>
<evidence type="ECO:0000313" key="1">
    <source>
        <dbReference type="EMBL" id="OWR52726.1"/>
    </source>
</evidence>
<reference evidence="1 2" key="1">
    <citation type="journal article" date="2011" name="Cell">
        <title>The monarch butterfly genome yields insights into long-distance migration.</title>
        <authorList>
            <person name="Zhan S."/>
            <person name="Merlin C."/>
            <person name="Boore J.L."/>
            <person name="Reppert S.M."/>
        </authorList>
    </citation>
    <scope>NUCLEOTIDE SEQUENCE [LARGE SCALE GENOMIC DNA]</scope>
    <source>
        <strain evidence="1">F-2</strain>
    </source>
</reference>
<protein>
    <submittedName>
        <fullName evidence="1">Uncharacterized protein</fullName>
    </submittedName>
</protein>
<name>A0A212FG67_DANPL</name>
<dbReference type="Gene3D" id="3.90.70.120">
    <property type="match status" value="1"/>
</dbReference>
<dbReference type="AlphaFoldDB" id="A0A212FG67"/>